<dbReference type="CDD" id="cd07249">
    <property type="entry name" value="MMCE"/>
    <property type="match status" value="1"/>
</dbReference>
<name>A0ABR7ULT7_9FLAO</name>
<keyword evidence="5" id="KW-1185">Reference proteome</keyword>
<dbReference type="InterPro" id="IPR051785">
    <property type="entry name" value="MMCE/EMCE_epimerase"/>
</dbReference>
<dbReference type="PROSITE" id="PS51819">
    <property type="entry name" value="VOC"/>
    <property type="match status" value="1"/>
</dbReference>
<feature type="domain" description="VOC" evidence="3">
    <location>
        <begin position="3"/>
        <end position="131"/>
    </location>
</feature>
<organism evidence="4 5">
    <name type="scientific">Flavobacterium pokkalii</name>
    <dbReference type="NCBI Taxonomy" id="1940408"/>
    <lineage>
        <taxon>Bacteria</taxon>
        <taxon>Pseudomonadati</taxon>
        <taxon>Bacteroidota</taxon>
        <taxon>Flavobacteriia</taxon>
        <taxon>Flavobacteriales</taxon>
        <taxon>Flavobacteriaceae</taxon>
        <taxon>Flavobacterium</taxon>
    </lineage>
</organism>
<dbReference type="RefSeq" id="WP_188219425.1">
    <property type="nucleotide sequence ID" value="NZ_NASZ01000001.1"/>
</dbReference>
<keyword evidence="2" id="KW-0479">Metal-binding</keyword>
<sequence>MKKIDHIGIAVKDIEVSNKLFESLLGVSAYKQEEVQNESVLTSFFKNDSCKIELLAAIQEDSVIAEFIEKKGEGIHHIAFEVESIPDELERLKAEGFVVLNEIPKKGADNKLVVFLHPKSTNGVLIELCQSL</sequence>
<dbReference type="PANTHER" id="PTHR43048">
    <property type="entry name" value="METHYLMALONYL-COA EPIMERASE"/>
    <property type="match status" value="1"/>
</dbReference>
<evidence type="ECO:0000313" key="4">
    <source>
        <dbReference type="EMBL" id="MBD0723842.1"/>
    </source>
</evidence>
<dbReference type="InterPro" id="IPR017515">
    <property type="entry name" value="MeMalonyl-CoA_epimerase"/>
</dbReference>
<dbReference type="Proteomes" id="UP000661715">
    <property type="component" value="Unassembled WGS sequence"/>
</dbReference>
<dbReference type="PANTHER" id="PTHR43048:SF3">
    <property type="entry name" value="METHYLMALONYL-COA EPIMERASE, MITOCHONDRIAL"/>
    <property type="match status" value="1"/>
</dbReference>
<gene>
    <name evidence="4" type="ORF">B6A10_01465</name>
</gene>
<dbReference type="NCBIfam" id="TIGR03081">
    <property type="entry name" value="metmalonyl_epim"/>
    <property type="match status" value="1"/>
</dbReference>
<evidence type="ECO:0000259" key="3">
    <source>
        <dbReference type="PROSITE" id="PS51819"/>
    </source>
</evidence>
<dbReference type="SUPFAM" id="SSF54593">
    <property type="entry name" value="Glyoxalase/Bleomycin resistance protein/Dihydroxybiphenyl dioxygenase"/>
    <property type="match status" value="1"/>
</dbReference>
<dbReference type="Pfam" id="PF13669">
    <property type="entry name" value="Glyoxalase_4"/>
    <property type="match status" value="1"/>
</dbReference>
<dbReference type="InterPro" id="IPR037523">
    <property type="entry name" value="VOC_core"/>
</dbReference>
<dbReference type="InterPro" id="IPR029068">
    <property type="entry name" value="Glyas_Bleomycin-R_OHBP_Dase"/>
</dbReference>
<dbReference type="Gene3D" id="3.10.180.10">
    <property type="entry name" value="2,3-Dihydroxybiphenyl 1,2-Dioxygenase, domain 1"/>
    <property type="match status" value="1"/>
</dbReference>
<comment type="caution">
    <text evidence="4">The sequence shown here is derived from an EMBL/GenBank/DDBJ whole genome shotgun (WGS) entry which is preliminary data.</text>
</comment>
<evidence type="ECO:0000256" key="2">
    <source>
        <dbReference type="ARBA" id="ARBA00022723"/>
    </source>
</evidence>
<dbReference type="EMBL" id="NASZ01000001">
    <property type="protein sequence ID" value="MBD0723842.1"/>
    <property type="molecule type" value="Genomic_DNA"/>
</dbReference>
<evidence type="ECO:0000256" key="1">
    <source>
        <dbReference type="ARBA" id="ARBA00009308"/>
    </source>
</evidence>
<comment type="similarity">
    <text evidence="1">Belongs to the methylmalonyl-CoA epimerase family.</text>
</comment>
<evidence type="ECO:0000313" key="5">
    <source>
        <dbReference type="Proteomes" id="UP000661715"/>
    </source>
</evidence>
<reference evidence="4 5" key="1">
    <citation type="journal article" date="2020" name="Microbiol. Res.">
        <title>Flavobacterium pokkalii sp. nov., a novel plant growth promoting native rhizobacteria isolated from pokkali rice grown in coastal saline affected agricultural regions of southern India, Kerala.</title>
        <authorList>
            <person name="Menon R.R."/>
            <person name="Kumari S."/>
            <person name="Viver T."/>
            <person name="Rameshkumar N."/>
        </authorList>
    </citation>
    <scope>NUCLEOTIDE SEQUENCE [LARGE SCALE GENOMIC DNA]</scope>
    <source>
        <strain evidence="4 5">L1I52</strain>
    </source>
</reference>
<accession>A0ABR7ULT7</accession>
<proteinExistence type="inferred from homology"/>
<protein>
    <submittedName>
        <fullName evidence="4">Methylmalonyl-CoA epimerase</fullName>
    </submittedName>
</protein>